<evidence type="ECO:0000256" key="4">
    <source>
        <dbReference type="ARBA" id="ARBA00023015"/>
    </source>
</evidence>
<dbReference type="InterPro" id="IPR013083">
    <property type="entry name" value="Znf_RING/FYVE/PHD"/>
</dbReference>
<keyword evidence="1" id="KW-0479">Metal-binding</keyword>
<dbReference type="InterPro" id="IPR049914">
    <property type="entry name" value="PHD1-3/5-6"/>
</dbReference>
<evidence type="ECO:0000256" key="3">
    <source>
        <dbReference type="ARBA" id="ARBA00022833"/>
    </source>
</evidence>
<evidence type="ECO:0000313" key="10">
    <source>
        <dbReference type="Proteomes" id="UP000594263"/>
    </source>
</evidence>
<dbReference type="GO" id="GO:0008270">
    <property type="term" value="F:zinc ion binding"/>
    <property type="evidence" value="ECO:0007669"/>
    <property type="project" value="UniProtKB-KW"/>
</dbReference>
<evidence type="ECO:0000256" key="1">
    <source>
        <dbReference type="ARBA" id="ARBA00022723"/>
    </source>
</evidence>
<evidence type="ECO:0000313" key="9">
    <source>
        <dbReference type="EnsemblPlants" id="Kaladp0045s0504.1.v1.1"/>
    </source>
</evidence>
<keyword evidence="4" id="KW-0805">Transcription regulation</keyword>
<evidence type="ECO:0000259" key="8">
    <source>
        <dbReference type="PROSITE" id="PS50808"/>
    </source>
</evidence>
<organism evidence="9 10">
    <name type="scientific">Kalanchoe fedtschenkoi</name>
    <name type="common">Lavender scallops</name>
    <name type="synonym">South American air plant</name>
    <dbReference type="NCBI Taxonomy" id="63787"/>
    <lineage>
        <taxon>Eukaryota</taxon>
        <taxon>Viridiplantae</taxon>
        <taxon>Streptophyta</taxon>
        <taxon>Embryophyta</taxon>
        <taxon>Tracheophyta</taxon>
        <taxon>Spermatophyta</taxon>
        <taxon>Magnoliopsida</taxon>
        <taxon>eudicotyledons</taxon>
        <taxon>Gunneridae</taxon>
        <taxon>Pentapetalae</taxon>
        <taxon>Saxifragales</taxon>
        <taxon>Crassulaceae</taxon>
        <taxon>Kalanchoe</taxon>
    </lineage>
</organism>
<dbReference type="GO" id="GO:0003677">
    <property type="term" value="F:DNA binding"/>
    <property type="evidence" value="ECO:0007669"/>
    <property type="project" value="InterPro"/>
</dbReference>
<dbReference type="OMA" id="PSSHENC"/>
<reference evidence="9" key="1">
    <citation type="submission" date="2021-01" db="UniProtKB">
        <authorList>
            <consortium name="EnsemblPlants"/>
        </authorList>
    </citation>
    <scope>IDENTIFICATION</scope>
</reference>
<dbReference type="InterPro" id="IPR056280">
    <property type="entry name" value="AIPP2-like_SPOC"/>
</dbReference>
<dbReference type="Pfam" id="PF23121">
    <property type="entry name" value="SPOC_AIPP2"/>
    <property type="match status" value="1"/>
</dbReference>
<feature type="domain" description="BED-type" evidence="8">
    <location>
        <begin position="438"/>
        <end position="489"/>
    </location>
</feature>
<dbReference type="PANTHER" id="PTHR33304:SF49">
    <property type="entry name" value="OS12G0161500 PROTEIN"/>
    <property type="match status" value="1"/>
</dbReference>
<keyword evidence="3" id="KW-0862">Zinc</keyword>
<accession>A0A7N0ZWF9</accession>
<evidence type="ECO:0000256" key="6">
    <source>
        <dbReference type="PROSITE-ProRule" id="PRU00027"/>
    </source>
</evidence>
<dbReference type="InterPro" id="IPR011011">
    <property type="entry name" value="Znf_FYVE_PHD"/>
</dbReference>
<evidence type="ECO:0000256" key="7">
    <source>
        <dbReference type="SAM" id="MobiDB-lite"/>
    </source>
</evidence>
<keyword evidence="10" id="KW-1185">Reference proteome</keyword>
<keyword evidence="2 6" id="KW-0863">Zinc-finger</keyword>
<evidence type="ECO:0000256" key="2">
    <source>
        <dbReference type="ARBA" id="ARBA00022771"/>
    </source>
</evidence>
<dbReference type="Proteomes" id="UP000594263">
    <property type="component" value="Unplaced"/>
</dbReference>
<dbReference type="AlphaFoldDB" id="A0A7N0ZWF9"/>
<dbReference type="PANTHER" id="PTHR33304">
    <property type="match status" value="1"/>
</dbReference>
<protein>
    <recommendedName>
        <fullName evidence="8">BED-type domain-containing protein</fullName>
    </recommendedName>
</protein>
<dbReference type="Pfam" id="PF02892">
    <property type="entry name" value="zf-BED"/>
    <property type="match status" value="2"/>
</dbReference>
<dbReference type="CDD" id="cd15489">
    <property type="entry name" value="PHD_SF"/>
    <property type="match status" value="1"/>
</dbReference>
<dbReference type="GO" id="GO:0034244">
    <property type="term" value="P:negative regulation of transcription elongation by RNA polymerase II"/>
    <property type="evidence" value="ECO:0007669"/>
    <property type="project" value="InterPro"/>
</dbReference>
<sequence>MSCLPNNHGADKETLCLKCGVQGITEALVFCTNCKLNAEHYYCLDQIPNTFDLNVQWVCHECKPRISFGHSDTHLLTKDQPSSHENCRIVCDSKTRTPNHEETDKIDDKLSALPDCPKLCSDPIWRGSICTHVEGSKIVYGVAAHLPNKQHSEIARLVNDFPATLITNKIPQTHANPKHFNPESLTIEDIDFFFLPSDKRYVSGFKELVNHMRGCDLVLTSACRYRKFLIFTSLILPLDFQRIDGSHYLWGVFLRDEVFSNVDPFRRKRTTKSQFTKEKMQAGLAHSKEIEKVDCLDIVPMDSENHDCITSSSSSLEFSSDTDNEQADKAAENSKKGKHKEYDIAWSHAVKIQKPKLGLVCKYCSRAMTGRGRITRLKEHLAGGFDFKTIKACPSVPLEVKESMKKILEEKERKKALLIAQTRANGEKITDLSRRLKVRKDAAWDYAFRVDGKVNSMVCKFCSQMISGGGITRFKHHLSEKCIEAPPEVQKAMEKVLIKKDIVRAKLNAKVDKIKRQIRG</sequence>
<dbReference type="SUPFAM" id="SSF57903">
    <property type="entry name" value="FYVE/PHD zinc finger"/>
    <property type="match status" value="1"/>
</dbReference>
<feature type="region of interest" description="Disordered" evidence="7">
    <location>
        <begin position="307"/>
        <end position="335"/>
    </location>
</feature>
<dbReference type="EnsemblPlants" id="Kaladp0045s0504.1.v1.1">
    <property type="protein sequence ID" value="Kaladp0045s0504.1.v1.1"/>
    <property type="gene ID" value="Kaladp0045s0504.v1.1"/>
</dbReference>
<dbReference type="PROSITE" id="PS50808">
    <property type="entry name" value="ZF_BED"/>
    <property type="match status" value="2"/>
</dbReference>
<proteinExistence type="predicted"/>
<evidence type="ECO:0000256" key="5">
    <source>
        <dbReference type="ARBA" id="ARBA00023163"/>
    </source>
</evidence>
<keyword evidence="5" id="KW-0804">Transcription</keyword>
<dbReference type="InterPro" id="IPR003656">
    <property type="entry name" value="Znf_BED"/>
</dbReference>
<feature type="domain" description="BED-type" evidence="8">
    <location>
        <begin position="340"/>
        <end position="400"/>
    </location>
</feature>
<name>A0A7N0ZWF9_KALFE</name>
<dbReference type="Gene3D" id="3.30.40.10">
    <property type="entry name" value="Zinc/RING finger domain, C3HC4 (zinc finger)"/>
    <property type="match status" value="1"/>
</dbReference>
<dbReference type="Gramene" id="Kaladp0045s0504.1.v1.1">
    <property type="protein sequence ID" value="Kaladp0045s0504.1.v1.1"/>
    <property type="gene ID" value="Kaladp0045s0504.v1.1"/>
</dbReference>
<feature type="compositionally biased region" description="Basic and acidic residues" evidence="7">
    <location>
        <begin position="326"/>
        <end position="335"/>
    </location>
</feature>
<dbReference type="GO" id="GO:0140566">
    <property type="term" value="F:histone reader activity"/>
    <property type="evidence" value="ECO:0007669"/>
    <property type="project" value="InterPro"/>
</dbReference>